<dbReference type="PATRIC" id="fig|2041.4.peg.2875"/>
<evidence type="ECO:0000313" key="2">
    <source>
        <dbReference type="Proteomes" id="UP000067689"/>
    </source>
</evidence>
<evidence type="ECO:0000313" key="1">
    <source>
        <dbReference type="EMBL" id="ALX05693.1"/>
    </source>
</evidence>
<organism evidence="1 2">
    <name type="scientific">Aeromicrobium erythreum</name>
    <dbReference type="NCBI Taxonomy" id="2041"/>
    <lineage>
        <taxon>Bacteria</taxon>
        <taxon>Bacillati</taxon>
        <taxon>Actinomycetota</taxon>
        <taxon>Actinomycetes</taxon>
        <taxon>Propionibacteriales</taxon>
        <taxon>Nocardioidaceae</taxon>
        <taxon>Aeromicrobium</taxon>
    </lineage>
</organism>
<keyword evidence="2" id="KW-1185">Reference proteome</keyword>
<dbReference type="GO" id="GO:0016627">
    <property type="term" value="F:oxidoreductase activity, acting on the CH-CH group of donors"/>
    <property type="evidence" value="ECO:0007669"/>
    <property type="project" value="InterPro"/>
</dbReference>
<dbReference type="Gene3D" id="2.40.110.10">
    <property type="entry name" value="Butyryl-CoA Dehydrogenase, subunit A, domain 2"/>
    <property type="match status" value="1"/>
</dbReference>
<proteinExistence type="predicted"/>
<dbReference type="AlphaFoldDB" id="A0A0U4CYD7"/>
<dbReference type="RefSeq" id="WP_067859874.1">
    <property type="nucleotide sequence ID" value="NZ_CP011502.1"/>
</dbReference>
<dbReference type="STRING" id="2041.AERYTH_13785"/>
<dbReference type="InterPro" id="IPR046373">
    <property type="entry name" value="Acyl-CoA_Oxase/DH_mid-dom_sf"/>
</dbReference>
<dbReference type="EMBL" id="CP011502">
    <property type="protein sequence ID" value="ALX05693.1"/>
    <property type="molecule type" value="Genomic_DNA"/>
</dbReference>
<sequence length="304" mass="32312">MHLTADVLRERTRESLPLPGSGRTQERFDALRGLGREDLALAKLVEPHHDALAIAAELDHAADPDGVWAVWAAEPPFAQVRAVADGPRWRLQGRKAFCSGADLVTHVLVTADDDGRPRLFAVDLDQPGLSPDPDGPAWVGPGMARARTVTLRLDDVEAEPVGEPGAYVDRPGFWHGAVGVAAVWAGGADRVAETLERSSRLDEHGLTHRGEVRVALAGVSALLAEAATAFDAEPGRRDEHRALVVRAAAARAVDDVVAHVGRATGPGPLAFDAAHAQHVADLQVFVRQHHAERDLARLGSLGAP</sequence>
<dbReference type="Proteomes" id="UP000067689">
    <property type="component" value="Chromosome"/>
</dbReference>
<dbReference type="OrthoDB" id="107064at2"/>
<dbReference type="KEGG" id="aer:AERYTH_13785"/>
<protein>
    <recommendedName>
        <fullName evidence="3">Acyl-CoA dehydrogenase</fullName>
    </recommendedName>
</protein>
<reference evidence="1 2" key="1">
    <citation type="journal article" date="1991" name="Int. J. Syst. Bacteriol.">
        <title>Description of the erythromycin-producing bacterium Arthrobacter sp. strain NRRL B-3381 as Aeromicrobium erythreum gen. nov., sp. nov.</title>
        <authorList>
            <person name="Miller E.S."/>
            <person name="Woese C.R."/>
            <person name="Brenner S."/>
        </authorList>
    </citation>
    <scope>NUCLEOTIDE SEQUENCE [LARGE SCALE GENOMIC DNA]</scope>
    <source>
        <strain evidence="1 2">AR18</strain>
    </source>
</reference>
<dbReference type="InterPro" id="IPR009100">
    <property type="entry name" value="AcylCoA_DH/oxidase_NM_dom_sf"/>
</dbReference>
<gene>
    <name evidence="1" type="ORF">AERYTH_13785</name>
</gene>
<accession>A0A0U4CYD7</accession>
<evidence type="ECO:0008006" key="3">
    <source>
        <dbReference type="Google" id="ProtNLM"/>
    </source>
</evidence>
<dbReference type="SUPFAM" id="SSF56645">
    <property type="entry name" value="Acyl-CoA dehydrogenase NM domain-like"/>
    <property type="match status" value="1"/>
</dbReference>
<name>A0A0U4CYD7_9ACTN</name>